<dbReference type="PANTHER" id="PTHR42894:SF1">
    <property type="entry name" value="N-(5'-PHOSPHORIBOSYL)ANTHRANILATE ISOMERASE"/>
    <property type="match status" value="1"/>
</dbReference>
<dbReference type="OrthoDB" id="941905at2"/>
<keyword evidence="5" id="KW-0028">Amino-acid biosynthesis</keyword>
<evidence type="ECO:0000256" key="5">
    <source>
        <dbReference type="ARBA" id="ARBA00022605"/>
    </source>
</evidence>
<keyword evidence="6" id="KW-0822">Tryptophan biosynthesis</keyword>
<sequence length="211" mass="23139">MALKTLVKISNVTNLSDARYCAGMGVDMLGFSMDADSLDYVEPKKFGEIRGWVAGVQIVGETRSTDLEVIEQLLETYQPDLLQVDEAALLPYLSTLTKTENDLRFILRVDVAQVTFDQLDTILQTGASNADYVLLESNGPMHLDDDVKELLKRQASRYPILLGTGVSVDNVHELLADLSVTGIALSGGAEEQPGNKEFGELMDILEAIEEE</sequence>
<gene>
    <name evidence="10" type="ORF">SAMN06269250_0777</name>
</gene>
<protein>
    <recommendedName>
        <fullName evidence="4">N-(5'-phosphoribosyl)anthranilate isomerase</fullName>
        <ecNumber evidence="3">5.3.1.24</ecNumber>
    </recommendedName>
</protein>
<evidence type="ECO:0000313" key="11">
    <source>
        <dbReference type="Proteomes" id="UP000219452"/>
    </source>
</evidence>
<evidence type="ECO:0000256" key="3">
    <source>
        <dbReference type="ARBA" id="ARBA00012572"/>
    </source>
</evidence>
<keyword evidence="8 10" id="KW-0413">Isomerase</keyword>
<dbReference type="EC" id="5.3.1.24" evidence="3"/>
<dbReference type="GO" id="GO:0004640">
    <property type="term" value="F:phosphoribosylanthranilate isomerase activity"/>
    <property type="evidence" value="ECO:0007669"/>
    <property type="project" value="UniProtKB-EC"/>
</dbReference>
<evidence type="ECO:0000256" key="4">
    <source>
        <dbReference type="ARBA" id="ARBA00022272"/>
    </source>
</evidence>
<dbReference type="PANTHER" id="PTHR42894">
    <property type="entry name" value="N-(5'-PHOSPHORIBOSYL)ANTHRANILATE ISOMERASE"/>
    <property type="match status" value="1"/>
</dbReference>
<reference evidence="11" key="1">
    <citation type="submission" date="2017-09" db="EMBL/GenBank/DDBJ databases">
        <authorList>
            <person name="Varghese N."/>
            <person name="Submissions S."/>
        </authorList>
    </citation>
    <scope>NUCLEOTIDE SEQUENCE [LARGE SCALE GENOMIC DNA]</scope>
    <source>
        <strain evidence="11">DSM 29961</strain>
    </source>
</reference>
<dbReference type="SUPFAM" id="SSF51366">
    <property type="entry name" value="Ribulose-phoshate binding barrel"/>
    <property type="match status" value="1"/>
</dbReference>
<evidence type="ECO:0000256" key="2">
    <source>
        <dbReference type="ARBA" id="ARBA00004664"/>
    </source>
</evidence>
<keyword evidence="11" id="KW-1185">Reference proteome</keyword>
<dbReference type="RefSeq" id="WP_097124458.1">
    <property type="nucleotide sequence ID" value="NZ_OCNH01000001.1"/>
</dbReference>
<evidence type="ECO:0000256" key="8">
    <source>
        <dbReference type="ARBA" id="ARBA00023235"/>
    </source>
</evidence>
<dbReference type="GO" id="GO:0000162">
    <property type="term" value="P:L-tryptophan biosynthetic process"/>
    <property type="evidence" value="ECO:0007669"/>
    <property type="project" value="UniProtKB-UniPathway"/>
</dbReference>
<dbReference type="Gene3D" id="3.20.20.70">
    <property type="entry name" value="Aldolase class I"/>
    <property type="match status" value="1"/>
</dbReference>
<dbReference type="InterPro" id="IPR001240">
    <property type="entry name" value="PRAI_dom"/>
</dbReference>
<dbReference type="Pfam" id="PF00697">
    <property type="entry name" value="PRAI"/>
    <property type="match status" value="1"/>
</dbReference>
<dbReference type="AlphaFoldDB" id="A0A286F754"/>
<accession>A0A286F754</accession>
<feature type="domain" description="N-(5'phosphoribosyl) anthranilate isomerase (PRAI)" evidence="9">
    <location>
        <begin position="8"/>
        <end position="202"/>
    </location>
</feature>
<keyword evidence="7" id="KW-0057">Aromatic amino acid biosynthesis</keyword>
<dbReference type="InterPro" id="IPR044643">
    <property type="entry name" value="TrpF_fam"/>
</dbReference>
<dbReference type="UniPathway" id="UPA00035">
    <property type="reaction ID" value="UER00042"/>
</dbReference>
<name>A0A286F754_9BACT</name>
<evidence type="ECO:0000256" key="1">
    <source>
        <dbReference type="ARBA" id="ARBA00001164"/>
    </source>
</evidence>
<evidence type="ECO:0000259" key="9">
    <source>
        <dbReference type="Pfam" id="PF00697"/>
    </source>
</evidence>
<proteinExistence type="predicted"/>
<evidence type="ECO:0000256" key="7">
    <source>
        <dbReference type="ARBA" id="ARBA00023141"/>
    </source>
</evidence>
<dbReference type="Proteomes" id="UP000219452">
    <property type="component" value="Unassembled WGS sequence"/>
</dbReference>
<comment type="pathway">
    <text evidence="2">Amino-acid biosynthesis; L-tryptophan biosynthesis; L-tryptophan from chorismate: step 3/5.</text>
</comment>
<organism evidence="10 11">
    <name type="scientific">Spirosoma fluviale</name>
    <dbReference type="NCBI Taxonomy" id="1597977"/>
    <lineage>
        <taxon>Bacteria</taxon>
        <taxon>Pseudomonadati</taxon>
        <taxon>Bacteroidota</taxon>
        <taxon>Cytophagia</taxon>
        <taxon>Cytophagales</taxon>
        <taxon>Cytophagaceae</taxon>
        <taxon>Spirosoma</taxon>
    </lineage>
</organism>
<evidence type="ECO:0000256" key="6">
    <source>
        <dbReference type="ARBA" id="ARBA00022822"/>
    </source>
</evidence>
<comment type="catalytic activity">
    <reaction evidence="1">
        <text>N-(5-phospho-beta-D-ribosyl)anthranilate = 1-(2-carboxyphenylamino)-1-deoxy-D-ribulose 5-phosphate</text>
        <dbReference type="Rhea" id="RHEA:21540"/>
        <dbReference type="ChEBI" id="CHEBI:18277"/>
        <dbReference type="ChEBI" id="CHEBI:58613"/>
        <dbReference type="EC" id="5.3.1.24"/>
    </reaction>
</comment>
<dbReference type="InterPro" id="IPR011060">
    <property type="entry name" value="RibuloseP-bd_barrel"/>
</dbReference>
<dbReference type="EMBL" id="OCNH01000001">
    <property type="protein sequence ID" value="SOD79057.1"/>
    <property type="molecule type" value="Genomic_DNA"/>
</dbReference>
<evidence type="ECO:0000313" key="10">
    <source>
        <dbReference type="EMBL" id="SOD79057.1"/>
    </source>
</evidence>
<dbReference type="InterPro" id="IPR013785">
    <property type="entry name" value="Aldolase_TIM"/>
</dbReference>